<dbReference type="Proteomes" id="UP000030651">
    <property type="component" value="Unassembled WGS sequence"/>
</dbReference>
<gene>
    <name evidence="2" type="ORF">PFICI_14846</name>
</gene>
<dbReference type="RefSeq" id="XP_007841618.1">
    <property type="nucleotide sequence ID" value="XM_007843427.1"/>
</dbReference>
<organism evidence="2 3">
    <name type="scientific">Pestalotiopsis fici (strain W106-1 / CGMCC3.15140)</name>
    <dbReference type="NCBI Taxonomy" id="1229662"/>
    <lineage>
        <taxon>Eukaryota</taxon>
        <taxon>Fungi</taxon>
        <taxon>Dikarya</taxon>
        <taxon>Ascomycota</taxon>
        <taxon>Pezizomycotina</taxon>
        <taxon>Sordariomycetes</taxon>
        <taxon>Xylariomycetidae</taxon>
        <taxon>Amphisphaeriales</taxon>
        <taxon>Sporocadaceae</taxon>
        <taxon>Pestalotiopsis</taxon>
    </lineage>
</organism>
<feature type="region of interest" description="Disordered" evidence="1">
    <location>
        <begin position="57"/>
        <end position="96"/>
    </location>
</feature>
<dbReference type="GeneID" id="19279859"/>
<evidence type="ECO:0000313" key="2">
    <source>
        <dbReference type="EMBL" id="ETS73241.1"/>
    </source>
</evidence>
<reference evidence="3" key="1">
    <citation type="journal article" date="2015" name="BMC Genomics">
        <title>Genomic and transcriptomic analysis of the endophytic fungus Pestalotiopsis fici reveals its lifestyle and high potential for synthesis of natural products.</title>
        <authorList>
            <person name="Wang X."/>
            <person name="Zhang X."/>
            <person name="Liu L."/>
            <person name="Xiang M."/>
            <person name="Wang W."/>
            <person name="Sun X."/>
            <person name="Che Y."/>
            <person name="Guo L."/>
            <person name="Liu G."/>
            <person name="Guo L."/>
            <person name="Wang C."/>
            <person name="Yin W.B."/>
            <person name="Stadler M."/>
            <person name="Zhang X."/>
            <person name="Liu X."/>
        </authorList>
    </citation>
    <scope>NUCLEOTIDE SEQUENCE [LARGE SCALE GENOMIC DNA]</scope>
    <source>
        <strain evidence="3">W106-1 / CGMCC3.15140</strain>
    </source>
</reference>
<dbReference type="HOGENOM" id="CLU_2360412_0_0_1"/>
<accession>W3WKC0</accession>
<dbReference type="EMBL" id="KI912122">
    <property type="protein sequence ID" value="ETS73241.1"/>
    <property type="molecule type" value="Genomic_DNA"/>
</dbReference>
<proteinExistence type="predicted"/>
<evidence type="ECO:0000313" key="3">
    <source>
        <dbReference type="Proteomes" id="UP000030651"/>
    </source>
</evidence>
<evidence type="ECO:0000256" key="1">
    <source>
        <dbReference type="SAM" id="MobiDB-lite"/>
    </source>
</evidence>
<protein>
    <submittedName>
        <fullName evidence="2">Uncharacterized protein</fullName>
    </submittedName>
</protein>
<sequence length="96" mass="11230">MRLYHTDLLFTNTESNKTDKLKSGPQYPFAHKLARWHLSVHLNRTFLSGLLIFQRQQRQRQQQEQQTQTGSQVEVQAETQAETQPELQAENKKAPP</sequence>
<feature type="compositionally biased region" description="Low complexity" evidence="1">
    <location>
        <begin position="57"/>
        <end position="76"/>
    </location>
</feature>
<feature type="compositionally biased region" description="Polar residues" evidence="1">
    <location>
        <begin position="77"/>
        <end position="86"/>
    </location>
</feature>
<dbReference type="InParanoid" id="W3WKC0"/>
<feature type="region of interest" description="Disordered" evidence="1">
    <location>
        <begin position="1"/>
        <end position="23"/>
    </location>
</feature>
<name>W3WKC0_PESFW</name>
<dbReference type="AlphaFoldDB" id="W3WKC0"/>
<dbReference type="KEGG" id="pfy:PFICI_14846"/>
<keyword evidence="3" id="KW-1185">Reference proteome</keyword>